<dbReference type="RefSeq" id="WP_173086059.1">
    <property type="nucleotide sequence ID" value="NZ_BLTE01000015.1"/>
</dbReference>
<sequence length="156" mass="17481">MNGPRIAFWGLFTLAGVWLQSFMPGVDFLAPGLILSLQEEKVRATLGMAVVWLLIQEGTGSLAFGAVVLWYGVLAALFFFGHWLFEAKNFLFMIILGACLGILHFGLMHVMTYLQEWRVQPGRVFVESVVQAVVFPVEWGLIYVTYNHLPSNAKDV</sequence>
<keyword evidence="1" id="KW-0812">Transmembrane</keyword>
<keyword evidence="1" id="KW-0472">Membrane</keyword>
<evidence type="ECO:0000256" key="1">
    <source>
        <dbReference type="SAM" id="Phobius"/>
    </source>
</evidence>
<dbReference type="AlphaFoldDB" id="A0A6V8LYZ5"/>
<reference evidence="2 3" key="1">
    <citation type="submission" date="2020-04" db="EMBL/GenBank/DDBJ databases">
        <authorList>
            <consortium name="Desulfovibrio sp. FSS-1 genome sequencing consortium"/>
            <person name="Shimoshige H."/>
            <person name="Kobayashi H."/>
            <person name="Maekawa T."/>
        </authorList>
    </citation>
    <scope>NUCLEOTIDE SEQUENCE [LARGE SCALE GENOMIC DNA]</scope>
    <source>
        <strain evidence="2 3">SIID29052-01</strain>
    </source>
</reference>
<evidence type="ECO:0000313" key="2">
    <source>
        <dbReference type="EMBL" id="GFK95229.1"/>
    </source>
</evidence>
<accession>A0A6V8LYZ5</accession>
<evidence type="ECO:0008006" key="4">
    <source>
        <dbReference type="Google" id="ProtNLM"/>
    </source>
</evidence>
<reference evidence="2 3" key="2">
    <citation type="submission" date="2020-05" db="EMBL/GenBank/DDBJ databases">
        <title>Draft genome sequence of Desulfovibrio sp. strainFSS-1.</title>
        <authorList>
            <person name="Shimoshige H."/>
            <person name="Kobayashi H."/>
            <person name="Maekawa T."/>
        </authorList>
    </citation>
    <scope>NUCLEOTIDE SEQUENCE [LARGE SCALE GENOMIC DNA]</scope>
    <source>
        <strain evidence="2 3">SIID29052-01</strain>
    </source>
</reference>
<feature type="transmembrane region" description="Helical" evidence="1">
    <location>
        <begin position="90"/>
        <end position="112"/>
    </location>
</feature>
<gene>
    <name evidence="2" type="ORF">NNJEOMEG_03087</name>
</gene>
<protein>
    <recommendedName>
        <fullName evidence="4">Rod shape-determining protein MreD</fullName>
    </recommendedName>
</protein>
<dbReference type="EMBL" id="BLTE01000015">
    <property type="protein sequence ID" value="GFK95229.1"/>
    <property type="molecule type" value="Genomic_DNA"/>
</dbReference>
<evidence type="ECO:0000313" key="3">
    <source>
        <dbReference type="Proteomes" id="UP000494245"/>
    </source>
</evidence>
<dbReference type="Proteomes" id="UP000494245">
    <property type="component" value="Unassembled WGS sequence"/>
</dbReference>
<feature type="transmembrane region" description="Helical" evidence="1">
    <location>
        <begin position="6"/>
        <end position="30"/>
    </location>
</feature>
<comment type="caution">
    <text evidence="2">The sequence shown here is derived from an EMBL/GenBank/DDBJ whole genome shotgun (WGS) entry which is preliminary data.</text>
</comment>
<proteinExistence type="predicted"/>
<keyword evidence="1" id="KW-1133">Transmembrane helix</keyword>
<name>A0A6V8LYZ5_9BACT</name>
<keyword evidence="3" id="KW-1185">Reference proteome</keyword>
<organism evidence="2 3">
    <name type="scientific">Fundidesulfovibrio magnetotacticus</name>
    <dbReference type="NCBI Taxonomy" id="2730080"/>
    <lineage>
        <taxon>Bacteria</taxon>
        <taxon>Pseudomonadati</taxon>
        <taxon>Thermodesulfobacteriota</taxon>
        <taxon>Desulfovibrionia</taxon>
        <taxon>Desulfovibrionales</taxon>
        <taxon>Desulfovibrionaceae</taxon>
        <taxon>Fundidesulfovibrio</taxon>
    </lineage>
</organism>
<feature type="transmembrane region" description="Helical" evidence="1">
    <location>
        <begin position="51"/>
        <end position="84"/>
    </location>
</feature>
<feature type="transmembrane region" description="Helical" evidence="1">
    <location>
        <begin position="124"/>
        <end position="146"/>
    </location>
</feature>